<proteinExistence type="predicted"/>
<dbReference type="EMBL" id="CP039393">
    <property type="protein sequence ID" value="QCD35716.1"/>
    <property type="molecule type" value="Genomic_DNA"/>
</dbReference>
<dbReference type="RefSeq" id="WP_136410354.1">
    <property type="nucleotide sequence ID" value="NZ_CP039393.1"/>
</dbReference>
<dbReference type="AlphaFoldDB" id="A0A4P7VKI0"/>
<dbReference type="GO" id="GO:0004527">
    <property type="term" value="F:exonuclease activity"/>
    <property type="evidence" value="ECO:0007669"/>
    <property type="project" value="UniProtKB-KW"/>
</dbReference>
<dbReference type="KEGG" id="mgod:E7746_07350"/>
<evidence type="ECO:0000313" key="3">
    <source>
        <dbReference type="Proteomes" id="UP000297031"/>
    </source>
</evidence>
<accession>A0A4P7VKI0</accession>
<dbReference type="Proteomes" id="UP000297031">
    <property type="component" value="Chromosome"/>
</dbReference>
<gene>
    <name evidence="2" type="ORF">E7746_07350</name>
</gene>
<dbReference type="GO" id="GO:0006259">
    <property type="term" value="P:DNA metabolic process"/>
    <property type="evidence" value="ECO:0007669"/>
    <property type="project" value="UniProtKB-ARBA"/>
</dbReference>
<organism evidence="2 3">
    <name type="scientific">Muribaculum gordoncarteri</name>
    <dbReference type="NCBI Taxonomy" id="2530390"/>
    <lineage>
        <taxon>Bacteria</taxon>
        <taxon>Pseudomonadati</taxon>
        <taxon>Bacteroidota</taxon>
        <taxon>Bacteroidia</taxon>
        <taxon>Bacteroidales</taxon>
        <taxon>Muribaculaceae</taxon>
        <taxon>Muribaculum</taxon>
    </lineage>
</organism>
<keyword evidence="2" id="KW-0540">Nuclease</keyword>
<protein>
    <submittedName>
        <fullName evidence="2">3'-5' exonuclease</fullName>
    </submittedName>
</protein>
<dbReference type="Gene3D" id="3.30.420.10">
    <property type="entry name" value="Ribonuclease H-like superfamily/Ribonuclease H"/>
    <property type="match status" value="1"/>
</dbReference>
<reference evidence="2 3" key="1">
    <citation type="submission" date="2019-02" db="EMBL/GenBank/DDBJ databases">
        <title>Isolation and identification of novel species under the genus Muribaculum.</title>
        <authorList>
            <person name="Miyake S."/>
            <person name="Ding Y."/>
            <person name="Low A."/>
            <person name="Soh M."/>
            <person name="Seedorf H."/>
        </authorList>
    </citation>
    <scope>NUCLEOTIDE SEQUENCE [LARGE SCALE GENOMIC DNA]</scope>
    <source>
        <strain evidence="2 3">TLL-A4</strain>
    </source>
</reference>
<dbReference type="InterPro" id="IPR012337">
    <property type="entry name" value="RNaseH-like_sf"/>
</dbReference>
<dbReference type="Pfam" id="PF00929">
    <property type="entry name" value="RNase_T"/>
    <property type="match status" value="1"/>
</dbReference>
<keyword evidence="2" id="KW-0378">Hydrolase</keyword>
<dbReference type="CDD" id="cd06127">
    <property type="entry name" value="DEDDh"/>
    <property type="match status" value="1"/>
</dbReference>
<evidence type="ECO:0000313" key="2">
    <source>
        <dbReference type="EMBL" id="QCD35716.1"/>
    </source>
</evidence>
<dbReference type="SUPFAM" id="SSF53098">
    <property type="entry name" value="Ribonuclease H-like"/>
    <property type="match status" value="1"/>
</dbReference>
<name>A0A4P7VKI0_9BACT</name>
<keyword evidence="2" id="KW-0269">Exonuclease</keyword>
<dbReference type="InterPro" id="IPR013520">
    <property type="entry name" value="Ribonucl_H"/>
</dbReference>
<dbReference type="InterPro" id="IPR036397">
    <property type="entry name" value="RNaseH_sf"/>
</dbReference>
<evidence type="ECO:0000259" key="1">
    <source>
        <dbReference type="SMART" id="SM00479"/>
    </source>
</evidence>
<dbReference type="GO" id="GO:0003676">
    <property type="term" value="F:nucleic acid binding"/>
    <property type="evidence" value="ECO:0007669"/>
    <property type="project" value="InterPro"/>
</dbReference>
<feature type="domain" description="Exonuclease" evidence="1">
    <location>
        <begin position="8"/>
        <end position="176"/>
    </location>
</feature>
<sequence length="304" mass="35327">MVTADRLEFICLDAEFADSRNNEILELSIHDISGEEIYHQYFKPVKTRKWKNTEKIHHITPAMVKDKPTFKECTHDIQAIIDRAGYIIGFATENDIKHLKGSGIRHFTKKHVVNIREWYWLCIGRDKGYDMLNGPGLTVCAGDLGIYFPDDDAHSASNDAKVTLDCFVELARSFENKYMSGSDNDVTDIVAEFKKVYSEAQDEYHRINARGRIFLLKNDGGGYRLKRLKIDESPDADVVESITVDDRFRAEYELRRRFLHRLLPDSSAYGLNKRDLAYFRSYSNKYVPLRAKHYKRLLQMLVKN</sequence>
<dbReference type="OrthoDB" id="9803913at2"/>
<dbReference type="SMART" id="SM00479">
    <property type="entry name" value="EXOIII"/>
    <property type="match status" value="1"/>
</dbReference>
<keyword evidence="3" id="KW-1185">Reference proteome</keyword>